<dbReference type="GO" id="GO:0031501">
    <property type="term" value="C:mannosyltransferase complex"/>
    <property type="evidence" value="ECO:0007669"/>
    <property type="project" value="TreeGrafter"/>
</dbReference>
<keyword evidence="1" id="KW-0812">Transmembrane</keyword>
<proteinExistence type="predicted"/>
<organism evidence="3 4">
    <name type="scientific">Zopfia rhizophila CBS 207.26</name>
    <dbReference type="NCBI Taxonomy" id="1314779"/>
    <lineage>
        <taxon>Eukaryota</taxon>
        <taxon>Fungi</taxon>
        <taxon>Dikarya</taxon>
        <taxon>Ascomycota</taxon>
        <taxon>Pezizomycotina</taxon>
        <taxon>Dothideomycetes</taxon>
        <taxon>Dothideomycetes incertae sedis</taxon>
        <taxon>Zopfiaceae</taxon>
        <taxon>Zopfia</taxon>
    </lineage>
</organism>
<feature type="transmembrane region" description="Helical" evidence="1">
    <location>
        <begin position="200"/>
        <end position="221"/>
    </location>
</feature>
<sequence>MRVIPWLLCCITSLLRTVNANVEKTIFVAPSPVTIPDVHPGLDGLRLDTLSPSQKTVLETQLPVKFPIDTAPRGVESWYILQGLGEGRRYEVRICWPATQPTDFWLETYPITEVFDTPDLISSLAAYSEQRQELGLESTRYLRENLAPNSQSLLFLRIQAAASFYTTNRTLMEHPPAVDADIILDPYLLNILPRSLGPTAIYISAVAVGAWFLSGAIYRWLVQLAQEAPKPHAD</sequence>
<feature type="signal peptide" evidence="2">
    <location>
        <begin position="1"/>
        <end position="20"/>
    </location>
</feature>
<dbReference type="GO" id="GO:0000030">
    <property type="term" value="F:mannosyltransferase activity"/>
    <property type="evidence" value="ECO:0007669"/>
    <property type="project" value="TreeGrafter"/>
</dbReference>
<dbReference type="OrthoDB" id="3360032at2759"/>
<dbReference type="Proteomes" id="UP000800200">
    <property type="component" value="Unassembled WGS sequence"/>
</dbReference>
<keyword evidence="1" id="KW-0472">Membrane</keyword>
<keyword evidence="1" id="KW-1133">Transmembrane helix</keyword>
<name>A0A6A6DWZ2_9PEZI</name>
<evidence type="ECO:0000313" key="4">
    <source>
        <dbReference type="Proteomes" id="UP000800200"/>
    </source>
</evidence>
<protein>
    <submittedName>
        <fullName evidence="3">Uncharacterized protein</fullName>
    </submittedName>
</protein>
<dbReference type="GO" id="GO:0005789">
    <property type="term" value="C:endoplasmic reticulum membrane"/>
    <property type="evidence" value="ECO:0007669"/>
    <property type="project" value="TreeGrafter"/>
</dbReference>
<evidence type="ECO:0000256" key="1">
    <source>
        <dbReference type="SAM" id="Phobius"/>
    </source>
</evidence>
<reference evidence="3" key="1">
    <citation type="journal article" date="2020" name="Stud. Mycol.">
        <title>101 Dothideomycetes genomes: a test case for predicting lifestyles and emergence of pathogens.</title>
        <authorList>
            <person name="Haridas S."/>
            <person name="Albert R."/>
            <person name="Binder M."/>
            <person name="Bloem J."/>
            <person name="Labutti K."/>
            <person name="Salamov A."/>
            <person name="Andreopoulos B."/>
            <person name="Baker S."/>
            <person name="Barry K."/>
            <person name="Bills G."/>
            <person name="Bluhm B."/>
            <person name="Cannon C."/>
            <person name="Castanera R."/>
            <person name="Culley D."/>
            <person name="Daum C."/>
            <person name="Ezra D."/>
            <person name="Gonzalez J."/>
            <person name="Henrissat B."/>
            <person name="Kuo A."/>
            <person name="Liang C."/>
            <person name="Lipzen A."/>
            <person name="Lutzoni F."/>
            <person name="Magnuson J."/>
            <person name="Mondo S."/>
            <person name="Nolan M."/>
            <person name="Ohm R."/>
            <person name="Pangilinan J."/>
            <person name="Park H.-J."/>
            <person name="Ramirez L."/>
            <person name="Alfaro M."/>
            <person name="Sun H."/>
            <person name="Tritt A."/>
            <person name="Yoshinaga Y."/>
            <person name="Zwiers L.-H."/>
            <person name="Turgeon B."/>
            <person name="Goodwin S."/>
            <person name="Spatafora J."/>
            <person name="Crous P."/>
            <person name="Grigoriev I."/>
        </authorList>
    </citation>
    <scope>NUCLEOTIDE SEQUENCE</scope>
    <source>
        <strain evidence="3">CBS 207.26</strain>
    </source>
</reference>
<evidence type="ECO:0000313" key="3">
    <source>
        <dbReference type="EMBL" id="KAF2182698.1"/>
    </source>
</evidence>
<dbReference type="Pfam" id="PF10333">
    <property type="entry name" value="Pga1"/>
    <property type="match status" value="1"/>
</dbReference>
<accession>A0A6A6DWZ2</accession>
<keyword evidence="2" id="KW-0732">Signal</keyword>
<dbReference type="EMBL" id="ML994646">
    <property type="protein sequence ID" value="KAF2182698.1"/>
    <property type="molecule type" value="Genomic_DNA"/>
</dbReference>
<keyword evidence="4" id="KW-1185">Reference proteome</keyword>
<dbReference type="AlphaFoldDB" id="A0A6A6DWZ2"/>
<dbReference type="PANTHER" id="PTHR28022">
    <property type="entry name" value="GPI MANNOSYLTRANSFERASE 2 SUBUNIT PGA1"/>
    <property type="match status" value="1"/>
</dbReference>
<dbReference type="GO" id="GO:0006506">
    <property type="term" value="P:GPI anchor biosynthetic process"/>
    <property type="evidence" value="ECO:0007669"/>
    <property type="project" value="TreeGrafter"/>
</dbReference>
<dbReference type="PANTHER" id="PTHR28022:SF1">
    <property type="entry name" value="GPI MANNOSYLTRANSFERASE 2 SUBUNIT PGA1"/>
    <property type="match status" value="1"/>
</dbReference>
<feature type="chain" id="PRO_5025613915" evidence="2">
    <location>
        <begin position="21"/>
        <end position="234"/>
    </location>
</feature>
<gene>
    <name evidence="3" type="ORF">K469DRAFT_585537</name>
</gene>
<dbReference type="InterPro" id="IPR019433">
    <property type="entry name" value="GPI_ManTrfase_II_coact_Pga1"/>
</dbReference>
<evidence type="ECO:0000256" key="2">
    <source>
        <dbReference type="SAM" id="SignalP"/>
    </source>
</evidence>